<feature type="domain" description="Resolvase/invertase-type recombinase catalytic" evidence="4">
    <location>
        <begin position="5"/>
        <end position="160"/>
    </location>
</feature>
<dbReference type="PANTHER" id="PTHR30461">
    <property type="entry name" value="DNA-INVERTASE FROM LAMBDOID PROPHAGE"/>
    <property type="match status" value="1"/>
</dbReference>
<dbReference type="InterPro" id="IPR006119">
    <property type="entry name" value="Resolv_N"/>
</dbReference>
<evidence type="ECO:0000313" key="5">
    <source>
        <dbReference type="EMBL" id="OKY78311.1"/>
    </source>
</evidence>
<dbReference type="InterPro" id="IPR036162">
    <property type="entry name" value="Resolvase-like_N_sf"/>
</dbReference>
<evidence type="ECO:0000256" key="3">
    <source>
        <dbReference type="SAM" id="MobiDB-lite"/>
    </source>
</evidence>
<dbReference type="SUPFAM" id="SSF53041">
    <property type="entry name" value="Resolvase-like"/>
    <property type="match status" value="1"/>
</dbReference>
<evidence type="ECO:0000256" key="2">
    <source>
        <dbReference type="ARBA" id="ARBA00023172"/>
    </source>
</evidence>
<dbReference type="Pfam" id="PF00239">
    <property type="entry name" value="Resolvase"/>
    <property type="match status" value="1"/>
</dbReference>
<dbReference type="SMART" id="SM00857">
    <property type="entry name" value="Resolvase"/>
    <property type="match status" value="1"/>
</dbReference>
<keyword evidence="2" id="KW-0233">DNA recombination</keyword>
<sequence length="209" mass="25158">MTEEKTVVYLRTSTKDQNPENQRKDCLGFCREKLGTTGEEVEVIKEKETAWNRSRKRQKFEKLLNRARKGEIDHIVVWDFDRLYRLRKRTVKIVKEMAARGVQVHSVNQQWLEQIHSAPEPWDEILYDLMLQIIGWIGEEESRKRSRRVKAAYERKKNKKNWGRKKKEIPMEKVKELRGQGFSYSDIIEKLDLNISRSGLYRKHRKRED</sequence>
<dbReference type="Proteomes" id="UP000185744">
    <property type="component" value="Unassembled WGS sequence"/>
</dbReference>
<dbReference type="CDD" id="cd00338">
    <property type="entry name" value="Ser_Recombinase"/>
    <property type="match status" value="1"/>
</dbReference>
<feature type="region of interest" description="Disordered" evidence="3">
    <location>
        <begin position="1"/>
        <end position="22"/>
    </location>
</feature>
<dbReference type="InterPro" id="IPR050639">
    <property type="entry name" value="SSR_resolvase"/>
</dbReference>
<evidence type="ECO:0000259" key="4">
    <source>
        <dbReference type="PROSITE" id="PS51736"/>
    </source>
</evidence>
<keyword evidence="1" id="KW-0238">DNA-binding</keyword>
<comment type="caution">
    <text evidence="5">The sequence shown here is derived from an EMBL/GenBank/DDBJ whole genome shotgun (WGS) entry which is preliminary data.</text>
</comment>
<organism evidence="5 6">
    <name type="scientific">Methanohalarchaeum thermophilum</name>
    <dbReference type="NCBI Taxonomy" id="1903181"/>
    <lineage>
        <taxon>Archaea</taxon>
        <taxon>Methanobacteriati</taxon>
        <taxon>Methanobacteriota</taxon>
        <taxon>Methanonatronarchaeia</taxon>
        <taxon>Methanonatronarchaeales</taxon>
        <taxon>Methanonatronarchaeaceae</taxon>
        <taxon>Candidatus Methanohalarchaeum</taxon>
    </lineage>
</organism>
<dbReference type="Gene3D" id="3.40.50.1390">
    <property type="entry name" value="Resolvase, N-terminal catalytic domain"/>
    <property type="match status" value="1"/>
</dbReference>
<dbReference type="EMBL" id="MSDW01000001">
    <property type="protein sequence ID" value="OKY78311.1"/>
    <property type="molecule type" value="Genomic_DNA"/>
</dbReference>
<dbReference type="GO" id="GO:0000150">
    <property type="term" value="F:DNA strand exchange activity"/>
    <property type="evidence" value="ECO:0007669"/>
    <property type="project" value="InterPro"/>
</dbReference>
<dbReference type="GO" id="GO:0003677">
    <property type="term" value="F:DNA binding"/>
    <property type="evidence" value="ECO:0007669"/>
    <property type="project" value="UniProtKB-KW"/>
</dbReference>
<protein>
    <submittedName>
        <fullName evidence="5">Site-specific recombinase, DNA invertase Pin-like</fullName>
    </submittedName>
</protein>
<dbReference type="STRING" id="1903181.BTN85_0799"/>
<keyword evidence="6" id="KW-1185">Reference proteome</keyword>
<gene>
    <name evidence="5" type="ORF">BTN85_0799</name>
</gene>
<accession>A0A1Q6DVA8</accession>
<dbReference type="PROSITE" id="PS51736">
    <property type="entry name" value="RECOMBINASES_3"/>
    <property type="match status" value="1"/>
</dbReference>
<feature type="compositionally biased region" description="Basic and acidic residues" evidence="3">
    <location>
        <begin position="13"/>
        <end position="22"/>
    </location>
</feature>
<evidence type="ECO:0000313" key="6">
    <source>
        <dbReference type="Proteomes" id="UP000185744"/>
    </source>
</evidence>
<dbReference type="AlphaFoldDB" id="A0A1Q6DVA8"/>
<name>A0A1Q6DVA8_METT1</name>
<dbReference type="PANTHER" id="PTHR30461:SF2">
    <property type="entry name" value="SERINE RECOMBINASE PINE-RELATED"/>
    <property type="match status" value="1"/>
</dbReference>
<dbReference type="InParanoid" id="A0A1Q6DVA8"/>
<reference evidence="5" key="1">
    <citation type="submission" date="2016-12" db="EMBL/GenBank/DDBJ databases">
        <title>Discovery of methanogenic haloarchaea.</title>
        <authorList>
            <person name="Sorokin D.Y."/>
            <person name="Makarova K.S."/>
            <person name="Abbas B."/>
            <person name="Ferrer M."/>
            <person name="Golyshin P.N."/>
        </authorList>
    </citation>
    <scope>NUCLEOTIDE SEQUENCE [LARGE SCALE GENOMIC DNA]</scope>
    <source>
        <strain evidence="5">HMET1</strain>
    </source>
</reference>
<proteinExistence type="predicted"/>
<evidence type="ECO:0000256" key="1">
    <source>
        <dbReference type="ARBA" id="ARBA00023125"/>
    </source>
</evidence>